<gene>
    <name evidence="1" type="ORF">DPV69_07330</name>
</gene>
<keyword evidence="2" id="KW-1185">Reference proteome</keyword>
<name>A0A443YW45_9SPHI</name>
<dbReference type="InterPro" id="IPR045788">
    <property type="entry name" value="MobC_2"/>
</dbReference>
<sequence>MEKKTKTIRKKWLHVRLDDQEHAQMMQAMARSTEKKLSSYARKLLLSKPITIVHRDGSVDALVAVLVKVQNDLNGIANNYNQMVHKLHMSDTSGQVKAWISLYEKEKRELFESIAQMKELIGEGAKKWLR</sequence>
<dbReference type="Proteomes" id="UP000284120">
    <property type="component" value="Unassembled WGS sequence"/>
</dbReference>
<reference evidence="1 2" key="1">
    <citation type="submission" date="2018-06" db="EMBL/GenBank/DDBJ databases">
        <title>Pedobacter endophyticus sp. nov., an endophytic bacterium isolated from a leaf of Triticum aestivum.</title>
        <authorList>
            <person name="Zhang L."/>
        </authorList>
    </citation>
    <scope>NUCLEOTIDE SEQUENCE [LARGE SCALE GENOMIC DNA]</scope>
    <source>
        <strain evidence="1 2">CM134L-2</strain>
    </source>
</reference>
<dbReference type="Pfam" id="PF19514">
    <property type="entry name" value="MobC_2"/>
    <property type="match status" value="1"/>
</dbReference>
<evidence type="ECO:0000313" key="1">
    <source>
        <dbReference type="EMBL" id="RWU08186.1"/>
    </source>
</evidence>
<comment type="caution">
    <text evidence="1">The sequence shown here is derived from an EMBL/GenBank/DDBJ whole genome shotgun (WGS) entry which is preliminary data.</text>
</comment>
<dbReference type="AlphaFoldDB" id="A0A443YW45"/>
<dbReference type="EMBL" id="SAYW01000002">
    <property type="protein sequence ID" value="RWU08186.1"/>
    <property type="molecule type" value="Genomic_DNA"/>
</dbReference>
<dbReference type="RefSeq" id="WP_113646711.1">
    <property type="nucleotide sequence ID" value="NZ_QMHN01000002.1"/>
</dbReference>
<protein>
    <submittedName>
        <fullName evidence="1">Plasmid mobilization relaxosome protein MobC</fullName>
    </submittedName>
</protein>
<accession>A0A443YW45</accession>
<organism evidence="1 2">
    <name type="scientific">Pedobacter chitinilyticus</name>
    <dbReference type="NCBI Taxonomy" id="2233776"/>
    <lineage>
        <taxon>Bacteria</taxon>
        <taxon>Pseudomonadati</taxon>
        <taxon>Bacteroidota</taxon>
        <taxon>Sphingobacteriia</taxon>
        <taxon>Sphingobacteriales</taxon>
        <taxon>Sphingobacteriaceae</taxon>
        <taxon>Pedobacter</taxon>
    </lineage>
</organism>
<evidence type="ECO:0000313" key="2">
    <source>
        <dbReference type="Proteomes" id="UP000284120"/>
    </source>
</evidence>
<dbReference type="OrthoDB" id="950459at2"/>
<proteinExistence type="predicted"/>